<reference evidence="1" key="1">
    <citation type="submission" date="2020-02" db="EMBL/GenBank/DDBJ databases">
        <authorList>
            <person name="Meier V. D."/>
        </authorList>
    </citation>
    <scope>NUCLEOTIDE SEQUENCE</scope>
    <source>
        <strain evidence="1">AVDCRST_MAG14</strain>
    </source>
</reference>
<proteinExistence type="predicted"/>
<accession>A0A6J4QT87</accession>
<gene>
    <name evidence="1" type="ORF">AVDCRST_MAG14-923</name>
</gene>
<dbReference type="AlphaFoldDB" id="A0A6J4QT87"/>
<sequence>MADVVSSFYVPPIEEGRFSLPVIVPTALIVSSGPSQVARLLKGDRGA</sequence>
<protein>
    <submittedName>
        <fullName evidence="1">Uncharacterized protein</fullName>
    </submittedName>
</protein>
<organism evidence="1">
    <name type="scientific">uncultured Rubrobacteraceae bacterium</name>
    <dbReference type="NCBI Taxonomy" id="349277"/>
    <lineage>
        <taxon>Bacteria</taxon>
        <taxon>Bacillati</taxon>
        <taxon>Actinomycetota</taxon>
        <taxon>Rubrobacteria</taxon>
        <taxon>Rubrobacterales</taxon>
        <taxon>Rubrobacteraceae</taxon>
        <taxon>environmental samples</taxon>
    </lineage>
</organism>
<dbReference type="EMBL" id="CADCVG010000042">
    <property type="protein sequence ID" value="CAA9451377.1"/>
    <property type="molecule type" value="Genomic_DNA"/>
</dbReference>
<name>A0A6J4QT87_9ACTN</name>
<evidence type="ECO:0000313" key="1">
    <source>
        <dbReference type="EMBL" id="CAA9451377.1"/>
    </source>
</evidence>